<dbReference type="EMBL" id="NEVK01000006">
    <property type="protein sequence ID" value="OZI17941.1"/>
    <property type="molecule type" value="Genomic_DNA"/>
</dbReference>
<dbReference type="Proteomes" id="UP000216947">
    <property type="component" value="Unassembled WGS sequence"/>
</dbReference>
<evidence type="ECO:0000313" key="2">
    <source>
        <dbReference type="Proteomes" id="UP000216947"/>
    </source>
</evidence>
<name>A0A261QZ00_9BORD</name>
<proteinExistence type="predicted"/>
<protein>
    <submittedName>
        <fullName evidence="1">Uncharacterized protein</fullName>
    </submittedName>
</protein>
<dbReference type="AlphaFoldDB" id="A0A261QZ00"/>
<sequence length="97" mass="11151">MTATARGRKIEVRQVASKISPLAERFAGFLHSRPMKQSKPPIERSCKDCRHFNETATWDECRRYPPVAIMDEGDVVFVFPAIKPDEWCGEWSPNLND</sequence>
<organism evidence="1 2">
    <name type="scientific">Bordetella genomosp. 7</name>
    <dbReference type="NCBI Taxonomy" id="1416805"/>
    <lineage>
        <taxon>Bacteria</taxon>
        <taxon>Pseudomonadati</taxon>
        <taxon>Pseudomonadota</taxon>
        <taxon>Betaproteobacteria</taxon>
        <taxon>Burkholderiales</taxon>
        <taxon>Alcaligenaceae</taxon>
        <taxon>Bordetella</taxon>
    </lineage>
</organism>
<reference evidence="2" key="1">
    <citation type="submission" date="2017-05" db="EMBL/GenBank/DDBJ databases">
        <title>Complete and WGS of Bordetella genogroups.</title>
        <authorList>
            <person name="Spilker T."/>
            <person name="Lipuma J."/>
        </authorList>
    </citation>
    <scope>NUCLEOTIDE SEQUENCE [LARGE SCALE GENOMIC DNA]</scope>
    <source>
        <strain evidence="2">AU18089</strain>
    </source>
</reference>
<keyword evidence="2" id="KW-1185">Reference proteome</keyword>
<evidence type="ECO:0000313" key="1">
    <source>
        <dbReference type="EMBL" id="OZI17941.1"/>
    </source>
</evidence>
<comment type="caution">
    <text evidence="1">The sequence shown here is derived from an EMBL/GenBank/DDBJ whole genome shotgun (WGS) entry which is preliminary data.</text>
</comment>
<accession>A0A261QZ00</accession>
<gene>
    <name evidence="1" type="ORF">CAL19_12735</name>
</gene>